<evidence type="ECO:0000313" key="4">
    <source>
        <dbReference type="Proteomes" id="UP000023152"/>
    </source>
</evidence>
<evidence type="ECO:0000256" key="1">
    <source>
        <dbReference type="SAM" id="Coils"/>
    </source>
</evidence>
<feature type="region of interest" description="Disordered" evidence="2">
    <location>
        <begin position="214"/>
        <end position="261"/>
    </location>
</feature>
<dbReference type="Proteomes" id="UP000023152">
    <property type="component" value="Unassembled WGS sequence"/>
</dbReference>
<sequence length="358" mass="41222">MQAHIETAVFVCEAGEAERVDKMEGHAAIQQHTLQTLEESKKAWVSETMTLEQEWTDLNEFIEQLNLQKMQHLKKQTASFQHDLLAVQHSLRTLSTQKRHFVTCLQQAIDTEKQLLDQVKVLQRNLIHLKARQFQLLHDFLVLHKQEQTGSFSSSLYSHQYKYNNVETTTTTMMMTMKTVNDIECNVIRRDTLLEVHGTLRLASGHLQFIPTTCSTNERKSRDKANDSHRHDREGVGVGGDTDENGKREDTHHSRNDNNNDSVWLHLADDIARVEHVRVGKSEKALHGRHILKIVTRKDVVFLFEMLACTNDSLKHNTGHSHHHTHAHAHAHGQDQDHDHDENLLCLYNNNCSQHSHG</sequence>
<feature type="region of interest" description="Disordered" evidence="2">
    <location>
        <begin position="317"/>
        <end position="339"/>
    </location>
</feature>
<protein>
    <submittedName>
        <fullName evidence="3">Urease accessory protein UreE</fullName>
    </submittedName>
</protein>
<feature type="compositionally biased region" description="Basic and acidic residues" evidence="2">
    <location>
        <begin position="217"/>
        <end position="235"/>
    </location>
</feature>
<evidence type="ECO:0000256" key="2">
    <source>
        <dbReference type="SAM" id="MobiDB-lite"/>
    </source>
</evidence>
<keyword evidence="1" id="KW-0175">Coiled coil</keyword>
<accession>X6PDP5</accession>
<organism evidence="3 4">
    <name type="scientific">Reticulomyxa filosa</name>
    <dbReference type="NCBI Taxonomy" id="46433"/>
    <lineage>
        <taxon>Eukaryota</taxon>
        <taxon>Sar</taxon>
        <taxon>Rhizaria</taxon>
        <taxon>Retaria</taxon>
        <taxon>Foraminifera</taxon>
        <taxon>Monothalamids</taxon>
        <taxon>Reticulomyxidae</taxon>
        <taxon>Reticulomyxa</taxon>
    </lineage>
</organism>
<gene>
    <name evidence="3" type="ORF">RFI_01276</name>
</gene>
<name>X6PDP5_RETFI</name>
<reference evidence="3 4" key="1">
    <citation type="journal article" date="2013" name="Curr. Biol.">
        <title>The Genome of the Foraminiferan Reticulomyxa filosa.</title>
        <authorList>
            <person name="Glockner G."/>
            <person name="Hulsmann N."/>
            <person name="Schleicher M."/>
            <person name="Noegel A.A."/>
            <person name="Eichinger L."/>
            <person name="Gallinger C."/>
            <person name="Pawlowski J."/>
            <person name="Sierra R."/>
            <person name="Euteneuer U."/>
            <person name="Pillet L."/>
            <person name="Moustafa A."/>
            <person name="Platzer M."/>
            <person name="Groth M."/>
            <person name="Szafranski K."/>
            <person name="Schliwa M."/>
        </authorList>
    </citation>
    <scope>NUCLEOTIDE SEQUENCE [LARGE SCALE GENOMIC DNA]</scope>
</reference>
<feature type="compositionally biased region" description="Basic residues" evidence="2">
    <location>
        <begin position="317"/>
        <end position="331"/>
    </location>
</feature>
<comment type="caution">
    <text evidence="3">The sequence shown here is derived from an EMBL/GenBank/DDBJ whole genome shotgun (WGS) entry which is preliminary data.</text>
</comment>
<proteinExistence type="predicted"/>
<feature type="compositionally biased region" description="Basic and acidic residues" evidence="2">
    <location>
        <begin position="244"/>
        <end position="258"/>
    </location>
</feature>
<feature type="coiled-coil region" evidence="1">
    <location>
        <begin position="105"/>
        <end position="132"/>
    </location>
</feature>
<keyword evidence="4" id="KW-1185">Reference proteome</keyword>
<dbReference type="EMBL" id="ASPP01001285">
    <property type="protein sequence ID" value="ETO35787.1"/>
    <property type="molecule type" value="Genomic_DNA"/>
</dbReference>
<dbReference type="AlphaFoldDB" id="X6PDP5"/>
<evidence type="ECO:0000313" key="3">
    <source>
        <dbReference type="EMBL" id="ETO35787.1"/>
    </source>
</evidence>